<reference evidence="2 4" key="1">
    <citation type="submission" date="2023-08" db="EMBL/GenBank/DDBJ databases">
        <title>New molecular markers tilS and rpoB for phylogenetic and monitoring studies of the genus Thiothrix biodiversity.</title>
        <authorList>
            <person name="Ravin N.V."/>
            <person name="Smolyakov D."/>
            <person name="Markov N.D."/>
            <person name="Beletsky A.V."/>
            <person name="Mardanov A.V."/>
            <person name="Rudenko T.S."/>
            <person name="Grabovich M.Y."/>
        </authorList>
    </citation>
    <scope>NUCLEOTIDE SEQUENCE [LARGE SCALE GENOMIC DNA]</scope>
    <source>
        <strain evidence="2 4">MK1</strain>
    </source>
</reference>
<gene>
    <name evidence="3" type="ORF">RCF98_04770</name>
    <name evidence="2" type="ORF">RCF98_09950</name>
</gene>
<dbReference type="EMBL" id="CP133218">
    <property type="protein sequence ID" value="WML89295.1"/>
    <property type="molecule type" value="Genomic_DNA"/>
</dbReference>
<name>A0ABY9MM59_9GAMM</name>
<proteinExistence type="predicted"/>
<accession>A0ABY9MM59</accession>
<organism evidence="2 4">
    <name type="scientific">Thiothrix lacustris</name>
    <dbReference type="NCBI Taxonomy" id="525917"/>
    <lineage>
        <taxon>Bacteria</taxon>
        <taxon>Pseudomonadati</taxon>
        <taxon>Pseudomonadota</taxon>
        <taxon>Gammaproteobacteria</taxon>
        <taxon>Thiotrichales</taxon>
        <taxon>Thiotrichaceae</taxon>
        <taxon>Thiothrix</taxon>
    </lineage>
</organism>
<sequence length="125" mass="14340">MKTKRAYQFRFYPDPQQETLLAQTFGCVRYVYNSILRYRTDAYYQAQEKVGYTKASSQLTAIKKLPEATFLNDVSSVPLQQCLRNQQTAFKNFFEGRADTLSSNLKSTANRLNSRTARSATVTVN</sequence>
<feature type="domain" description="Transposase putative helix-turn-helix" evidence="1">
    <location>
        <begin position="1"/>
        <end position="46"/>
    </location>
</feature>
<dbReference type="RefSeq" id="WP_308893495.1">
    <property type="nucleotide sequence ID" value="NZ_CP133218.1"/>
</dbReference>
<dbReference type="Proteomes" id="UP001236657">
    <property type="component" value="Chromosome"/>
</dbReference>
<evidence type="ECO:0000313" key="2">
    <source>
        <dbReference type="EMBL" id="WML89295.1"/>
    </source>
</evidence>
<evidence type="ECO:0000259" key="1">
    <source>
        <dbReference type="Pfam" id="PF12323"/>
    </source>
</evidence>
<keyword evidence="4" id="KW-1185">Reference proteome</keyword>
<dbReference type="InterPro" id="IPR021027">
    <property type="entry name" value="Transposase_put_HTH"/>
</dbReference>
<dbReference type="Pfam" id="PF12323">
    <property type="entry name" value="HTH_OrfB_IS605"/>
    <property type="match status" value="1"/>
</dbReference>
<evidence type="ECO:0000313" key="4">
    <source>
        <dbReference type="Proteomes" id="UP001236657"/>
    </source>
</evidence>
<protein>
    <submittedName>
        <fullName evidence="2">Transposase</fullName>
    </submittedName>
</protein>
<evidence type="ECO:0000313" key="3">
    <source>
        <dbReference type="EMBL" id="WML91654.1"/>
    </source>
</evidence>
<dbReference type="EMBL" id="CP133218">
    <property type="protein sequence ID" value="WML91654.1"/>
    <property type="molecule type" value="Genomic_DNA"/>
</dbReference>